<comment type="caution">
    <text evidence="1">The sequence shown here is derived from an EMBL/GenBank/DDBJ whole genome shotgun (WGS) entry which is preliminary data.</text>
</comment>
<sequence length="74" mass="7837">MYSATPFIAYMVGKLYTCQDSNDGMSGNVSLATTVDIDVNDCEEAPTIGTTSTGVEINKYPATVTCNVAKKTFA</sequence>
<dbReference type="EMBL" id="CAKOAT010193821">
    <property type="protein sequence ID" value="CAH8354514.1"/>
    <property type="molecule type" value="Genomic_DNA"/>
</dbReference>
<keyword evidence="2" id="KW-1185">Reference proteome</keyword>
<evidence type="ECO:0000313" key="2">
    <source>
        <dbReference type="Proteomes" id="UP001642260"/>
    </source>
</evidence>
<proteinExistence type="predicted"/>
<name>A0ABC8KG01_ERUVS</name>
<organism evidence="1 2">
    <name type="scientific">Eruca vesicaria subsp. sativa</name>
    <name type="common">Garden rocket</name>
    <name type="synonym">Eruca sativa</name>
    <dbReference type="NCBI Taxonomy" id="29727"/>
    <lineage>
        <taxon>Eukaryota</taxon>
        <taxon>Viridiplantae</taxon>
        <taxon>Streptophyta</taxon>
        <taxon>Embryophyta</taxon>
        <taxon>Tracheophyta</taxon>
        <taxon>Spermatophyta</taxon>
        <taxon>Magnoliopsida</taxon>
        <taxon>eudicotyledons</taxon>
        <taxon>Gunneridae</taxon>
        <taxon>Pentapetalae</taxon>
        <taxon>rosids</taxon>
        <taxon>malvids</taxon>
        <taxon>Brassicales</taxon>
        <taxon>Brassicaceae</taxon>
        <taxon>Brassiceae</taxon>
        <taxon>Eruca</taxon>
    </lineage>
</organism>
<protein>
    <submittedName>
        <fullName evidence="1">Uncharacterized protein</fullName>
    </submittedName>
</protein>
<dbReference type="Proteomes" id="UP001642260">
    <property type="component" value="Unassembled WGS sequence"/>
</dbReference>
<dbReference type="AlphaFoldDB" id="A0ABC8KG01"/>
<accession>A0ABC8KG01</accession>
<reference evidence="1 2" key="1">
    <citation type="submission" date="2022-03" db="EMBL/GenBank/DDBJ databases">
        <authorList>
            <person name="Macdonald S."/>
            <person name="Ahmed S."/>
            <person name="Newling K."/>
        </authorList>
    </citation>
    <scope>NUCLEOTIDE SEQUENCE [LARGE SCALE GENOMIC DNA]</scope>
</reference>
<gene>
    <name evidence="1" type="ORF">ERUC_LOCUS20269</name>
</gene>
<evidence type="ECO:0000313" key="1">
    <source>
        <dbReference type="EMBL" id="CAH8354514.1"/>
    </source>
</evidence>